<dbReference type="EMBL" id="BAAABW010000042">
    <property type="protein sequence ID" value="GAA0380519.1"/>
    <property type="molecule type" value="Genomic_DNA"/>
</dbReference>
<evidence type="ECO:0000313" key="4">
    <source>
        <dbReference type="Proteomes" id="UP001500063"/>
    </source>
</evidence>
<keyword evidence="4" id="KW-1185">Reference proteome</keyword>
<reference evidence="3 4" key="1">
    <citation type="journal article" date="2019" name="Int. J. Syst. Evol. Microbiol.">
        <title>The Global Catalogue of Microorganisms (GCM) 10K type strain sequencing project: providing services to taxonomists for standard genome sequencing and annotation.</title>
        <authorList>
            <consortium name="The Broad Institute Genomics Platform"/>
            <consortium name="The Broad Institute Genome Sequencing Center for Infectious Disease"/>
            <person name="Wu L."/>
            <person name="Ma J."/>
        </authorList>
    </citation>
    <scope>NUCLEOTIDE SEQUENCE [LARGE SCALE GENOMIC DNA]</scope>
    <source>
        <strain evidence="3 4">JCM 4565</strain>
    </source>
</reference>
<feature type="signal peptide" evidence="2">
    <location>
        <begin position="1"/>
        <end position="23"/>
    </location>
</feature>
<evidence type="ECO:0000256" key="1">
    <source>
        <dbReference type="SAM" id="MobiDB-lite"/>
    </source>
</evidence>
<gene>
    <name evidence="3" type="ORF">GCM10010319_68710</name>
</gene>
<protein>
    <submittedName>
        <fullName evidence="3">Uncharacterized protein</fullName>
    </submittedName>
</protein>
<evidence type="ECO:0000256" key="2">
    <source>
        <dbReference type="SAM" id="SignalP"/>
    </source>
</evidence>
<keyword evidence="2" id="KW-0732">Signal</keyword>
<comment type="caution">
    <text evidence="3">The sequence shown here is derived from an EMBL/GenBank/DDBJ whole genome shotgun (WGS) entry which is preliminary data.</text>
</comment>
<name>A0ABN0Y222_9ACTN</name>
<accession>A0ABN0Y222</accession>
<dbReference type="Proteomes" id="UP001500063">
    <property type="component" value="Unassembled WGS sequence"/>
</dbReference>
<dbReference type="RefSeq" id="WP_344124252.1">
    <property type="nucleotide sequence ID" value="NZ_BAAABW010000042.1"/>
</dbReference>
<feature type="chain" id="PRO_5046492728" evidence="2">
    <location>
        <begin position="24"/>
        <end position="55"/>
    </location>
</feature>
<sequence length="55" mass="5546">MKKKTAFRKIFGALAATVLAVLAVSVSSGSQSPQGKVDAATTARVPSAPGDSQWG</sequence>
<feature type="region of interest" description="Disordered" evidence="1">
    <location>
        <begin position="27"/>
        <end position="55"/>
    </location>
</feature>
<organism evidence="3 4">
    <name type="scientific">Streptomyces blastmyceticus</name>
    <dbReference type="NCBI Taxonomy" id="68180"/>
    <lineage>
        <taxon>Bacteria</taxon>
        <taxon>Bacillati</taxon>
        <taxon>Actinomycetota</taxon>
        <taxon>Actinomycetes</taxon>
        <taxon>Kitasatosporales</taxon>
        <taxon>Streptomycetaceae</taxon>
        <taxon>Streptomyces</taxon>
    </lineage>
</organism>
<proteinExistence type="predicted"/>
<evidence type="ECO:0000313" key="3">
    <source>
        <dbReference type="EMBL" id="GAA0380519.1"/>
    </source>
</evidence>